<dbReference type="RefSeq" id="XP_056766371.1">
    <property type="nucleotide sequence ID" value="XM_056907753.1"/>
</dbReference>
<proteinExistence type="predicted"/>
<dbReference type="GO" id="GO:0016491">
    <property type="term" value="F:oxidoreductase activity"/>
    <property type="evidence" value="ECO:0007669"/>
    <property type="project" value="UniProtKB-KW"/>
</dbReference>
<dbReference type="InterPro" id="IPR023210">
    <property type="entry name" value="NADP_OxRdtase_dom"/>
</dbReference>
<feature type="domain" description="NADP-dependent oxidoreductase" evidence="2">
    <location>
        <begin position="2"/>
        <end position="79"/>
    </location>
</feature>
<keyword evidence="1" id="KW-0560">Oxidoreductase</keyword>
<dbReference type="PANTHER" id="PTHR43625:SF40">
    <property type="entry name" value="ALDO-KETO REDUCTASE YAKC [NADP(+)]"/>
    <property type="match status" value="1"/>
</dbReference>
<dbReference type="AlphaFoldDB" id="A0AAD6G3S8"/>
<keyword evidence="4" id="KW-1185">Reference proteome</keyword>
<dbReference type="EMBL" id="JAPVEA010000005">
    <property type="protein sequence ID" value="KAJ5453415.1"/>
    <property type="molecule type" value="Genomic_DNA"/>
</dbReference>
<reference evidence="3" key="2">
    <citation type="journal article" date="2023" name="IMA Fungus">
        <title>Comparative genomic study of the Penicillium genus elucidates a diverse pangenome and 15 lateral gene transfer events.</title>
        <authorList>
            <person name="Petersen C."/>
            <person name="Sorensen T."/>
            <person name="Nielsen M.R."/>
            <person name="Sondergaard T.E."/>
            <person name="Sorensen J.L."/>
            <person name="Fitzpatrick D.A."/>
            <person name="Frisvad J.C."/>
            <person name="Nielsen K.L."/>
        </authorList>
    </citation>
    <scope>NUCLEOTIDE SEQUENCE</scope>
    <source>
        <strain evidence="3">IBT 16125</strain>
    </source>
</reference>
<accession>A0AAD6G3S8</accession>
<gene>
    <name evidence="3" type="ORF">N7458_004371</name>
</gene>
<dbReference type="PANTHER" id="PTHR43625">
    <property type="entry name" value="AFLATOXIN B1 ALDEHYDE REDUCTASE"/>
    <property type="match status" value="1"/>
</dbReference>
<dbReference type="SUPFAM" id="SSF51430">
    <property type="entry name" value="NAD(P)-linked oxidoreductase"/>
    <property type="match status" value="1"/>
</dbReference>
<dbReference type="Gene3D" id="3.20.20.100">
    <property type="entry name" value="NADP-dependent oxidoreductase domain"/>
    <property type="match status" value="1"/>
</dbReference>
<dbReference type="Proteomes" id="UP001213681">
    <property type="component" value="Unassembled WGS sequence"/>
</dbReference>
<name>A0AAD6G3S8_9EURO</name>
<organism evidence="3 4">
    <name type="scientific">Penicillium daleae</name>
    <dbReference type="NCBI Taxonomy" id="63821"/>
    <lineage>
        <taxon>Eukaryota</taxon>
        <taxon>Fungi</taxon>
        <taxon>Dikarya</taxon>
        <taxon>Ascomycota</taxon>
        <taxon>Pezizomycotina</taxon>
        <taxon>Eurotiomycetes</taxon>
        <taxon>Eurotiomycetidae</taxon>
        <taxon>Eurotiales</taxon>
        <taxon>Aspergillaceae</taxon>
        <taxon>Penicillium</taxon>
    </lineage>
</organism>
<evidence type="ECO:0000259" key="2">
    <source>
        <dbReference type="Pfam" id="PF00248"/>
    </source>
</evidence>
<sequence>MWIRKNPQKAKDVFLATKFGLSIDGGPITISSSPEYIKTACQKSLDRLGVDVINLYYCHRVDGQTPIEETVRAMVELKK</sequence>
<evidence type="ECO:0000256" key="1">
    <source>
        <dbReference type="ARBA" id="ARBA00023002"/>
    </source>
</evidence>
<dbReference type="InterPro" id="IPR050791">
    <property type="entry name" value="Aldo-Keto_reductase"/>
</dbReference>
<dbReference type="InterPro" id="IPR036812">
    <property type="entry name" value="NAD(P)_OxRdtase_dom_sf"/>
</dbReference>
<evidence type="ECO:0000313" key="4">
    <source>
        <dbReference type="Proteomes" id="UP001213681"/>
    </source>
</evidence>
<evidence type="ECO:0000313" key="3">
    <source>
        <dbReference type="EMBL" id="KAJ5453415.1"/>
    </source>
</evidence>
<dbReference type="GO" id="GO:0005737">
    <property type="term" value="C:cytoplasm"/>
    <property type="evidence" value="ECO:0007669"/>
    <property type="project" value="TreeGrafter"/>
</dbReference>
<comment type="caution">
    <text evidence="3">The sequence shown here is derived from an EMBL/GenBank/DDBJ whole genome shotgun (WGS) entry which is preliminary data.</text>
</comment>
<protein>
    <recommendedName>
        <fullName evidence="2">NADP-dependent oxidoreductase domain-containing protein</fullName>
    </recommendedName>
</protein>
<reference evidence="3" key="1">
    <citation type="submission" date="2022-12" db="EMBL/GenBank/DDBJ databases">
        <authorList>
            <person name="Petersen C."/>
        </authorList>
    </citation>
    <scope>NUCLEOTIDE SEQUENCE</scope>
    <source>
        <strain evidence="3">IBT 16125</strain>
    </source>
</reference>
<dbReference type="GeneID" id="81597996"/>
<dbReference type="Pfam" id="PF00248">
    <property type="entry name" value="Aldo_ket_red"/>
    <property type="match status" value="1"/>
</dbReference>